<name>A0A849SH67_UNCEI</name>
<accession>A0A849SH67</accession>
<evidence type="ECO:0000313" key="8">
    <source>
        <dbReference type="EMBL" id="NOT33801.1"/>
    </source>
</evidence>
<keyword evidence="1" id="KW-0547">Nucleotide-binding</keyword>
<dbReference type="EMBL" id="JABFRW010000074">
    <property type="protein sequence ID" value="NOT33801.1"/>
    <property type="molecule type" value="Genomic_DNA"/>
</dbReference>
<evidence type="ECO:0000256" key="5">
    <source>
        <dbReference type="ARBA" id="ARBA00023163"/>
    </source>
</evidence>
<evidence type="ECO:0000259" key="7">
    <source>
        <dbReference type="PROSITE" id="PS50045"/>
    </source>
</evidence>
<keyword evidence="6" id="KW-0802">TPR repeat</keyword>
<keyword evidence="2" id="KW-0067">ATP-binding</keyword>
<proteinExistence type="predicted"/>
<dbReference type="Pfam" id="PF00158">
    <property type="entry name" value="Sigma54_activat"/>
    <property type="match status" value="1"/>
</dbReference>
<gene>
    <name evidence="8" type="ORF">HOP12_06470</name>
</gene>
<evidence type="ECO:0000256" key="6">
    <source>
        <dbReference type="PROSITE-ProRule" id="PRU00339"/>
    </source>
</evidence>
<dbReference type="InterPro" id="IPR027417">
    <property type="entry name" value="P-loop_NTPase"/>
</dbReference>
<dbReference type="Gene3D" id="1.10.10.60">
    <property type="entry name" value="Homeodomain-like"/>
    <property type="match status" value="1"/>
</dbReference>
<dbReference type="GO" id="GO:0006355">
    <property type="term" value="P:regulation of DNA-templated transcription"/>
    <property type="evidence" value="ECO:0007669"/>
    <property type="project" value="InterPro"/>
</dbReference>
<dbReference type="InterPro" id="IPR058031">
    <property type="entry name" value="AAA_lid_NorR"/>
</dbReference>
<dbReference type="FunFam" id="3.40.50.300:FF:000006">
    <property type="entry name" value="DNA-binding transcriptional regulator NtrC"/>
    <property type="match status" value="1"/>
</dbReference>
<dbReference type="SMART" id="SM00028">
    <property type="entry name" value="TPR"/>
    <property type="match status" value="8"/>
</dbReference>
<protein>
    <submittedName>
        <fullName evidence="8">Sigma 54-interacting transcriptional regulator</fullName>
    </submittedName>
</protein>
<evidence type="ECO:0000256" key="3">
    <source>
        <dbReference type="ARBA" id="ARBA00023015"/>
    </source>
</evidence>
<dbReference type="PROSITE" id="PS50293">
    <property type="entry name" value="TPR_REGION"/>
    <property type="match status" value="1"/>
</dbReference>
<dbReference type="SUPFAM" id="SSF48452">
    <property type="entry name" value="TPR-like"/>
    <property type="match status" value="3"/>
</dbReference>
<feature type="repeat" description="TPR" evidence="6">
    <location>
        <begin position="230"/>
        <end position="263"/>
    </location>
</feature>
<dbReference type="PROSITE" id="PS00675">
    <property type="entry name" value="SIGMA54_INTERACT_1"/>
    <property type="match status" value="1"/>
</dbReference>
<dbReference type="PROSITE" id="PS00676">
    <property type="entry name" value="SIGMA54_INTERACT_2"/>
    <property type="match status" value="1"/>
</dbReference>
<dbReference type="InterPro" id="IPR025944">
    <property type="entry name" value="Sigma_54_int_dom_CS"/>
</dbReference>
<dbReference type="InterPro" id="IPR019734">
    <property type="entry name" value="TPR_rpt"/>
</dbReference>
<dbReference type="PROSITE" id="PS50045">
    <property type="entry name" value="SIGMA54_INTERACT_4"/>
    <property type="match status" value="1"/>
</dbReference>
<evidence type="ECO:0000256" key="2">
    <source>
        <dbReference type="ARBA" id="ARBA00022840"/>
    </source>
</evidence>
<organism evidence="8 9">
    <name type="scientific">Eiseniibacteriota bacterium</name>
    <dbReference type="NCBI Taxonomy" id="2212470"/>
    <lineage>
        <taxon>Bacteria</taxon>
        <taxon>Candidatus Eiseniibacteriota</taxon>
    </lineage>
</organism>
<keyword evidence="3" id="KW-0805">Transcription regulation</keyword>
<dbReference type="InterPro" id="IPR025662">
    <property type="entry name" value="Sigma_54_int_dom_ATP-bd_1"/>
</dbReference>
<reference evidence="8 9" key="1">
    <citation type="submission" date="2020-04" db="EMBL/GenBank/DDBJ databases">
        <title>Metagenomic profiling of ammonia- and methane-oxidizing microorganisms in a Dutch drinking water treatment plant.</title>
        <authorList>
            <person name="Poghosyan L."/>
            <person name="Leucker S."/>
        </authorList>
    </citation>
    <scope>NUCLEOTIDE SEQUENCE [LARGE SCALE GENOMIC DNA]</scope>
    <source>
        <strain evidence="8">S-RSF-IL-03</strain>
    </source>
</reference>
<dbReference type="Pfam" id="PF25601">
    <property type="entry name" value="AAA_lid_14"/>
    <property type="match status" value="1"/>
</dbReference>
<feature type="domain" description="Sigma-54 factor interaction" evidence="7">
    <location>
        <begin position="502"/>
        <end position="728"/>
    </location>
</feature>
<dbReference type="Pfam" id="PF02954">
    <property type="entry name" value="HTH_8"/>
    <property type="match status" value="1"/>
</dbReference>
<dbReference type="Proteomes" id="UP000580839">
    <property type="component" value="Unassembled WGS sequence"/>
</dbReference>
<dbReference type="PROSITE" id="PS50005">
    <property type="entry name" value="TPR"/>
    <property type="match status" value="1"/>
</dbReference>
<dbReference type="CDD" id="cd00009">
    <property type="entry name" value="AAA"/>
    <property type="match status" value="1"/>
</dbReference>
<keyword evidence="4" id="KW-0238">DNA-binding</keyword>
<dbReference type="InterPro" id="IPR025943">
    <property type="entry name" value="Sigma_54_int_dom_ATP-bd_2"/>
</dbReference>
<dbReference type="PANTHER" id="PTHR32071">
    <property type="entry name" value="TRANSCRIPTIONAL REGULATORY PROTEIN"/>
    <property type="match status" value="1"/>
</dbReference>
<dbReference type="Gene3D" id="1.25.40.10">
    <property type="entry name" value="Tetratricopeptide repeat domain"/>
    <property type="match status" value="3"/>
</dbReference>
<dbReference type="GO" id="GO:0005524">
    <property type="term" value="F:ATP binding"/>
    <property type="evidence" value="ECO:0007669"/>
    <property type="project" value="UniProtKB-KW"/>
</dbReference>
<comment type="caution">
    <text evidence="8">The sequence shown here is derived from an EMBL/GenBank/DDBJ whole genome shotgun (WGS) entry which is preliminary data.</text>
</comment>
<dbReference type="Pfam" id="PF13424">
    <property type="entry name" value="TPR_12"/>
    <property type="match status" value="2"/>
</dbReference>
<dbReference type="PRINTS" id="PR01590">
    <property type="entry name" value="HTHFIS"/>
</dbReference>
<dbReference type="InterPro" id="IPR002078">
    <property type="entry name" value="Sigma_54_int"/>
</dbReference>
<dbReference type="InterPro" id="IPR002197">
    <property type="entry name" value="HTH_Fis"/>
</dbReference>
<dbReference type="InterPro" id="IPR009057">
    <property type="entry name" value="Homeodomain-like_sf"/>
</dbReference>
<dbReference type="GO" id="GO:0043565">
    <property type="term" value="F:sequence-specific DNA binding"/>
    <property type="evidence" value="ECO:0007669"/>
    <property type="project" value="InterPro"/>
</dbReference>
<dbReference type="PANTHER" id="PTHR32071:SF100">
    <property type="entry name" value="RESPONSE REGULATOR PROTEIN PILR"/>
    <property type="match status" value="1"/>
</dbReference>
<dbReference type="InterPro" id="IPR003593">
    <property type="entry name" value="AAA+_ATPase"/>
</dbReference>
<sequence length="805" mass="88702">MARDDRDRITHIEERLSVPPVVGEPTTVEQLEMLADLYVQADSYLPALELIDRILALPEARGLSPARRAALGSKAIACRLAGGDANAALAQARELLVTVNDDLDGAALSVRVQLQCFEALFCLSRYDDAKVSADRALAVAERVGEVRLIAPSLTALGRVAQRLGDTLRARDLFEEAFALYRRLGDEPACAVLRNNLGLLHKNLCEWDTAIAHLRGALEIQRRLGRLAESSMPLMNLGIVYQKLGDWDRALEYYREAEQVALQISQPLMLARVAIGMGNIARFRHRYSEAETLLLGALSRARSCEAVREEVLALEFLGELEYDRDGAERALARYHEALPLAERIAPEGDLVVELERRRAEALLLLGRFDEAEAASERAGRLARRIDDRLEHAVTHRTAGAIAEARGDREGALHSWRIAAKLLTDCRERLELAKTLRMLGRGVHDSQEARRLLYRASALYAELGADAELEECEQDLVHVMAPAAAAPNSAHATGLGRRHRAPSLFASSPGMKRAESLARRAAATELSVLVTGETGTGKELVARTIHALSTRAQRPFLAVNCGALRADLALSQLFGHRKGAFTGAHAEGVGLVEAAHGGTLFLDEVGELPHDVQVTLLRFLETGEYLRLGDTQVRRADVRIIAATNRELRGVEGEKLFRRDLIYRLNEIEIRLPTLRERCEDIVPLARHFLVFYGGLEGARLSAESEAVLRSYAWPGNVRELENVMKRIAAMYGREGEISSEDMLPFLEPGACGNVAPPAADRAATERADILRAFESCGGNRSRAAELLGVSRKTLYARLKRLHIDLE</sequence>
<dbReference type="Gene3D" id="1.10.8.60">
    <property type="match status" value="1"/>
</dbReference>
<dbReference type="AlphaFoldDB" id="A0A849SH67"/>
<dbReference type="InterPro" id="IPR011990">
    <property type="entry name" value="TPR-like_helical_dom_sf"/>
</dbReference>
<evidence type="ECO:0000313" key="9">
    <source>
        <dbReference type="Proteomes" id="UP000580839"/>
    </source>
</evidence>
<evidence type="ECO:0000256" key="4">
    <source>
        <dbReference type="ARBA" id="ARBA00023125"/>
    </source>
</evidence>
<dbReference type="Gene3D" id="3.40.50.300">
    <property type="entry name" value="P-loop containing nucleotide triphosphate hydrolases"/>
    <property type="match status" value="1"/>
</dbReference>
<dbReference type="SMART" id="SM00382">
    <property type="entry name" value="AAA"/>
    <property type="match status" value="1"/>
</dbReference>
<dbReference type="SUPFAM" id="SSF46689">
    <property type="entry name" value="Homeodomain-like"/>
    <property type="match status" value="1"/>
</dbReference>
<evidence type="ECO:0000256" key="1">
    <source>
        <dbReference type="ARBA" id="ARBA00022741"/>
    </source>
</evidence>
<keyword evidence="5" id="KW-0804">Transcription</keyword>
<dbReference type="PROSITE" id="PS00688">
    <property type="entry name" value="SIGMA54_INTERACT_3"/>
    <property type="match status" value="1"/>
</dbReference>
<dbReference type="SUPFAM" id="SSF52540">
    <property type="entry name" value="P-loop containing nucleoside triphosphate hydrolases"/>
    <property type="match status" value="1"/>
</dbReference>